<dbReference type="SUPFAM" id="SSF51735">
    <property type="entry name" value="NAD(P)-binding Rossmann-fold domains"/>
    <property type="match status" value="1"/>
</dbReference>
<protein>
    <recommendedName>
        <fullName evidence="6">Heterokaryon incompatibility domain-containing protein</fullName>
    </recommendedName>
</protein>
<organism evidence="4 5">
    <name type="scientific">Friedmanniomyces endolithicus</name>
    <dbReference type="NCBI Taxonomy" id="329885"/>
    <lineage>
        <taxon>Eukaryota</taxon>
        <taxon>Fungi</taxon>
        <taxon>Dikarya</taxon>
        <taxon>Ascomycota</taxon>
        <taxon>Pezizomycotina</taxon>
        <taxon>Dothideomycetes</taxon>
        <taxon>Dothideomycetidae</taxon>
        <taxon>Mycosphaerellales</taxon>
        <taxon>Teratosphaeriaceae</taxon>
        <taxon>Friedmanniomyces</taxon>
    </lineage>
</organism>
<dbReference type="STRING" id="329885.A0A4U0ULA7"/>
<evidence type="ECO:0000256" key="1">
    <source>
        <dbReference type="SAM" id="MobiDB-lite"/>
    </source>
</evidence>
<dbReference type="Pfam" id="PF13460">
    <property type="entry name" value="NAD_binding_10"/>
    <property type="match status" value="1"/>
</dbReference>
<dbReference type="Proteomes" id="UP000310066">
    <property type="component" value="Unassembled WGS sequence"/>
</dbReference>
<evidence type="ECO:0000313" key="4">
    <source>
        <dbReference type="EMBL" id="TKA36474.1"/>
    </source>
</evidence>
<evidence type="ECO:0000259" key="2">
    <source>
        <dbReference type="Pfam" id="PF06985"/>
    </source>
</evidence>
<comment type="caution">
    <text evidence="4">The sequence shown here is derived from an EMBL/GenBank/DDBJ whole genome shotgun (WGS) entry which is preliminary data.</text>
</comment>
<dbReference type="Pfam" id="PF06985">
    <property type="entry name" value="HET"/>
    <property type="match status" value="1"/>
</dbReference>
<dbReference type="Gene3D" id="3.40.50.720">
    <property type="entry name" value="NAD(P)-binding Rossmann-like Domain"/>
    <property type="match status" value="1"/>
</dbReference>
<feature type="compositionally biased region" description="Basic and acidic residues" evidence="1">
    <location>
        <begin position="728"/>
        <end position="737"/>
    </location>
</feature>
<evidence type="ECO:0000259" key="3">
    <source>
        <dbReference type="Pfam" id="PF13460"/>
    </source>
</evidence>
<name>A0A4U0ULA7_9PEZI</name>
<dbReference type="OrthoDB" id="10273488at2759"/>
<evidence type="ECO:0000313" key="5">
    <source>
        <dbReference type="Proteomes" id="UP000310066"/>
    </source>
</evidence>
<dbReference type="AlphaFoldDB" id="A0A4U0ULA7"/>
<feature type="domain" description="NAD(P)-binding" evidence="3">
    <location>
        <begin position="8"/>
        <end position="102"/>
    </location>
</feature>
<dbReference type="InterPro" id="IPR010730">
    <property type="entry name" value="HET"/>
</dbReference>
<feature type="domain" description="Heterokaryon incompatibility" evidence="2">
    <location>
        <begin position="365"/>
        <end position="514"/>
    </location>
</feature>
<accession>A0A4U0ULA7</accession>
<feature type="region of interest" description="Disordered" evidence="1">
    <location>
        <begin position="728"/>
        <end position="750"/>
    </location>
</feature>
<dbReference type="EMBL" id="NAJP01000059">
    <property type="protein sequence ID" value="TKA36474.1"/>
    <property type="molecule type" value="Genomic_DNA"/>
</dbReference>
<proteinExistence type="predicted"/>
<dbReference type="InterPro" id="IPR036291">
    <property type="entry name" value="NAD(P)-bd_dom_sf"/>
</dbReference>
<dbReference type="InterPro" id="IPR016040">
    <property type="entry name" value="NAD(P)-bd_dom"/>
</dbReference>
<gene>
    <name evidence="4" type="ORF">B0A54_13475</name>
</gene>
<dbReference type="PANTHER" id="PTHR33112:SF10">
    <property type="entry name" value="TOL"/>
    <property type="match status" value="1"/>
</dbReference>
<sequence length="818" mass="90445">MPTYALLGATGSTGSAVLRYLLEIPPLDLTLNIFVRNEDKLLKAFPDLLSTKQPCIKIVKGVPSDQDALLKALENATVIFQCIATNESKPGVSVAYDTVYAVTGALDVLHNDQEEKYRTPFVVQVRAAPLNPMFAAQEPWLMSTFIHFALYHTYADTDRACKHLASMHDKTPALLDYAFVDTFAVFDGEGTTRTGHELTLTGPLPNAISYADVGAGFCEIAERREEFKGKGVGVRPTGKVKATPGNPDIKIDPRERDTAIIYLSFKHPMLSDITSYNHFQLVEVESSQSSTDYTPASYTGARACLDLAHSWLKTCQASHDECKSRPLKPLAAPSRLLWVPPCGSDVTNLAVREARLGEYQPGVPYISLSHRWGSPAQLLLKTTNRPALRLSIPVAGLKKSVQDASTLVQRFGVSYLWVDTLCILQDDPQDLAREIADMHNIYSNAVCNIAASDAEADDEGCFVNRDPALVTQYRVRLIVDPSGEARHLLHRGWQPASDSVDSSVLASRGWVFQERLLSRRLLHCTKQGLVWECFETEASEMFPEGQLEQLGHPHSRLKAALVKEEPSIHGSKLLNEDWPTIVQYYTVCNLTYSQDKLKALAGISAMIQEVTDDEYIAGFWKSRMLWSLCWVPMTLSPRRFPSAASPAPSWSWASVQGMIYPPGYISDRERLLVSLEGIRYVSAPPEAKSLDKWPILDIQGHILDAEWEPFGPWDSSTPPTGRLFVSSKRADRQHEDMGTGQVSYDDSSKAPPRGIQLLPIYESDLSTTGLVLAALGSEDLHCEAVKHSVGRVVRQRIGTFQSSRLDLSTGSVASLTLV</sequence>
<evidence type="ECO:0008006" key="6">
    <source>
        <dbReference type="Google" id="ProtNLM"/>
    </source>
</evidence>
<dbReference type="PANTHER" id="PTHR33112">
    <property type="entry name" value="DOMAIN PROTEIN, PUTATIVE-RELATED"/>
    <property type="match status" value="1"/>
</dbReference>
<reference evidence="4 5" key="1">
    <citation type="submission" date="2017-03" db="EMBL/GenBank/DDBJ databases">
        <title>Genomes of endolithic fungi from Antarctica.</title>
        <authorList>
            <person name="Coleine C."/>
            <person name="Masonjones S."/>
            <person name="Stajich J.E."/>
        </authorList>
    </citation>
    <scope>NUCLEOTIDE SEQUENCE [LARGE SCALE GENOMIC DNA]</scope>
    <source>
        <strain evidence="4 5">CCFEE 5311</strain>
    </source>
</reference>